<dbReference type="PANTHER" id="PTHR11705:SF153">
    <property type="entry name" value="ZINC CARBOXYPEPTIDASE A 1-LIKE PROTEIN"/>
    <property type="match status" value="1"/>
</dbReference>
<keyword evidence="4" id="KW-0964">Secreted</keyword>
<evidence type="ECO:0000256" key="8">
    <source>
        <dbReference type="ARBA" id="ARBA00022729"/>
    </source>
</evidence>
<organism evidence="18 19">
    <name type="scientific">Manduca sexta</name>
    <name type="common">Tobacco hawkmoth</name>
    <name type="synonym">Tobacco hornworm</name>
    <dbReference type="NCBI Taxonomy" id="7130"/>
    <lineage>
        <taxon>Eukaryota</taxon>
        <taxon>Metazoa</taxon>
        <taxon>Ecdysozoa</taxon>
        <taxon>Arthropoda</taxon>
        <taxon>Hexapoda</taxon>
        <taxon>Insecta</taxon>
        <taxon>Pterygota</taxon>
        <taxon>Neoptera</taxon>
        <taxon>Endopterygota</taxon>
        <taxon>Lepidoptera</taxon>
        <taxon>Glossata</taxon>
        <taxon>Ditrysia</taxon>
        <taxon>Bombycoidea</taxon>
        <taxon>Sphingidae</taxon>
        <taxon>Sphinginae</taxon>
        <taxon>Sphingini</taxon>
        <taxon>Manduca</taxon>
    </lineage>
</organism>
<evidence type="ECO:0000256" key="16">
    <source>
        <dbReference type="SAM" id="SignalP"/>
    </source>
</evidence>
<reference evidence="18" key="1">
    <citation type="journal article" date="2016" name="Insect Biochem. Mol. Biol.">
        <title>Multifaceted biological insights from a draft genome sequence of the tobacco hornworm moth, Manduca sexta.</title>
        <authorList>
            <person name="Kanost M.R."/>
            <person name="Arrese E.L."/>
            <person name="Cao X."/>
            <person name="Chen Y.R."/>
            <person name="Chellapilla S."/>
            <person name="Goldsmith M.R."/>
            <person name="Grosse-Wilde E."/>
            <person name="Heckel D.G."/>
            <person name="Herndon N."/>
            <person name="Jiang H."/>
            <person name="Papanicolaou A."/>
            <person name="Qu J."/>
            <person name="Soulages J.L."/>
            <person name="Vogel H."/>
            <person name="Walters J."/>
            <person name="Waterhouse R.M."/>
            <person name="Ahn S.J."/>
            <person name="Almeida F.C."/>
            <person name="An C."/>
            <person name="Aqrawi P."/>
            <person name="Bretschneider A."/>
            <person name="Bryant W.B."/>
            <person name="Bucks S."/>
            <person name="Chao H."/>
            <person name="Chevignon G."/>
            <person name="Christen J.M."/>
            <person name="Clarke D.F."/>
            <person name="Dittmer N.T."/>
            <person name="Ferguson L.C.F."/>
            <person name="Garavelou S."/>
            <person name="Gordon K.H.J."/>
            <person name="Gunaratna R.T."/>
            <person name="Han Y."/>
            <person name="Hauser F."/>
            <person name="He Y."/>
            <person name="Heidel-Fischer H."/>
            <person name="Hirsh A."/>
            <person name="Hu Y."/>
            <person name="Jiang H."/>
            <person name="Kalra D."/>
            <person name="Klinner C."/>
            <person name="Konig C."/>
            <person name="Kovar C."/>
            <person name="Kroll A.R."/>
            <person name="Kuwar S.S."/>
            <person name="Lee S.L."/>
            <person name="Lehman R."/>
            <person name="Li K."/>
            <person name="Li Z."/>
            <person name="Liang H."/>
            <person name="Lovelace S."/>
            <person name="Lu Z."/>
            <person name="Mansfield J.H."/>
            <person name="McCulloch K.J."/>
            <person name="Mathew T."/>
            <person name="Morton B."/>
            <person name="Muzny D.M."/>
            <person name="Neunemann D."/>
            <person name="Ongeri F."/>
            <person name="Pauchet Y."/>
            <person name="Pu L.L."/>
            <person name="Pyrousis I."/>
            <person name="Rao X.J."/>
            <person name="Redding A."/>
            <person name="Roesel C."/>
            <person name="Sanchez-Gracia A."/>
            <person name="Schaack S."/>
            <person name="Shukla A."/>
            <person name="Tetreau G."/>
            <person name="Wang Y."/>
            <person name="Xiong G.H."/>
            <person name="Traut W."/>
            <person name="Walsh T.K."/>
            <person name="Worley K.C."/>
            <person name="Wu D."/>
            <person name="Wu W."/>
            <person name="Wu Y.Q."/>
            <person name="Zhang X."/>
            <person name="Zou Z."/>
            <person name="Zucker H."/>
            <person name="Briscoe A.D."/>
            <person name="Burmester T."/>
            <person name="Clem R.J."/>
            <person name="Feyereisen R."/>
            <person name="Grimmelikhuijzen C.J.P."/>
            <person name="Hamodrakas S.J."/>
            <person name="Hansson B.S."/>
            <person name="Huguet E."/>
            <person name="Jermiin L.S."/>
            <person name="Lan Q."/>
            <person name="Lehman H.K."/>
            <person name="Lorenzen M."/>
            <person name="Merzendorfer H."/>
            <person name="Michalopoulos I."/>
            <person name="Morton D.B."/>
            <person name="Muthukrishnan S."/>
            <person name="Oakeshott J.G."/>
            <person name="Palmer W."/>
            <person name="Park Y."/>
            <person name="Passarelli A.L."/>
            <person name="Rozas J."/>
            <person name="Schwartz L.M."/>
            <person name="Smith W."/>
            <person name="Southgate A."/>
            <person name="Vilcinskas A."/>
            <person name="Vogt R."/>
            <person name="Wang P."/>
            <person name="Werren J."/>
            <person name="Yu X.Q."/>
            <person name="Zhou J.J."/>
            <person name="Brown S.J."/>
            <person name="Scherer S.E."/>
            <person name="Richards S."/>
            <person name="Blissard G.W."/>
        </authorList>
    </citation>
    <scope>NUCLEOTIDE SEQUENCE</scope>
</reference>
<dbReference type="GO" id="GO:0006508">
    <property type="term" value="P:proteolysis"/>
    <property type="evidence" value="ECO:0007669"/>
    <property type="project" value="UniProtKB-KW"/>
</dbReference>
<comment type="similarity">
    <text evidence="3 14">Belongs to the peptidase M14 family.</text>
</comment>
<dbReference type="EMBL" id="JH668474">
    <property type="protein sequence ID" value="KAG6454727.1"/>
    <property type="molecule type" value="Genomic_DNA"/>
</dbReference>
<evidence type="ECO:0000256" key="4">
    <source>
        <dbReference type="ARBA" id="ARBA00022525"/>
    </source>
</evidence>
<reference evidence="18" key="2">
    <citation type="submission" date="2020-12" db="EMBL/GenBank/DDBJ databases">
        <authorList>
            <person name="Kanost M."/>
        </authorList>
    </citation>
    <scope>NUCLEOTIDE SEQUENCE</scope>
</reference>
<dbReference type="SUPFAM" id="SSF54897">
    <property type="entry name" value="Protease propeptides/inhibitors"/>
    <property type="match status" value="1"/>
</dbReference>
<keyword evidence="11" id="KW-0482">Metalloprotease</keyword>
<evidence type="ECO:0000256" key="10">
    <source>
        <dbReference type="ARBA" id="ARBA00022833"/>
    </source>
</evidence>
<dbReference type="Gene3D" id="3.30.70.340">
    <property type="entry name" value="Metallocarboxypeptidase-like"/>
    <property type="match status" value="1"/>
</dbReference>
<dbReference type="InterPro" id="IPR057247">
    <property type="entry name" value="CARBOXYPEPT_ZN_2"/>
</dbReference>
<dbReference type="InterPro" id="IPR000834">
    <property type="entry name" value="Peptidase_M14"/>
</dbReference>
<feature type="chain" id="PRO_5037274233" description="Peptidase M14 domain-containing protein" evidence="16">
    <location>
        <begin position="19"/>
        <end position="464"/>
    </location>
</feature>
<dbReference type="GO" id="GO:0005615">
    <property type="term" value="C:extracellular space"/>
    <property type="evidence" value="ECO:0007669"/>
    <property type="project" value="TreeGrafter"/>
</dbReference>
<evidence type="ECO:0000256" key="2">
    <source>
        <dbReference type="ARBA" id="ARBA00004613"/>
    </source>
</evidence>
<keyword evidence="15" id="KW-0812">Transmembrane</keyword>
<keyword evidence="5" id="KW-0121">Carboxypeptidase</keyword>
<dbReference type="AlphaFoldDB" id="A0A921ZDC8"/>
<dbReference type="PRINTS" id="PR00765">
    <property type="entry name" value="CRBOXYPTASEA"/>
</dbReference>
<dbReference type="GO" id="GO:0008270">
    <property type="term" value="F:zinc ion binding"/>
    <property type="evidence" value="ECO:0007669"/>
    <property type="project" value="InterPro"/>
</dbReference>
<keyword evidence="19" id="KW-1185">Reference proteome</keyword>
<dbReference type="PROSITE" id="PS00133">
    <property type="entry name" value="CARBOXYPEPT_ZN_2"/>
    <property type="match status" value="1"/>
</dbReference>
<keyword evidence="15" id="KW-1133">Transmembrane helix</keyword>
<dbReference type="InterPro" id="IPR003146">
    <property type="entry name" value="M14A_act_pep"/>
</dbReference>
<keyword evidence="10" id="KW-0862">Zinc</keyword>
<dbReference type="PANTHER" id="PTHR11705">
    <property type="entry name" value="PROTEASE FAMILY M14 CARBOXYPEPTIDASE A,B"/>
    <property type="match status" value="1"/>
</dbReference>
<dbReference type="CDD" id="cd03860">
    <property type="entry name" value="M14_CP_A-B_like"/>
    <property type="match status" value="1"/>
</dbReference>
<gene>
    <name evidence="18" type="ORF">O3G_MSEX008837</name>
</gene>
<evidence type="ECO:0000256" key="6">
    <source>
        <dbReference type="ARBA" id="ARBA00022670"/>
    </source>
</evidence>
<feature type="active site" description="Proton donor/acceptor" evidence="14">
    <location>
        <position position="401"/>
    </location>
</feature>
<keyword evidence="7" id="KW-0479">Metal-binding</keyword>
<dbReference type="PROSITE" id="PS52035">
    <property type="entry name" value="PEPTIDASE_M14"/>
    <property type="match status" value="1"/>
</dbReference>
<comment type="cofactor">
    <cofactor evidence="1">
        <name>Zn(2+)</name>
        <dbReference type="ChEBI" id="CHEBI:29105"/>
    </cofactor>
</comment>
<feature type="signal peptide" evidence="16">
    <location>
        <begin position="1"/>
        <end position="18"/>
    </location>
</feature>
<feature type="transmembrane region" description="Helical" evidence="15">
    <location>
        <begin position="438"/>
        <end position="463"/>
    </location>
</feature>
<keyword evidence="9" id="KW-0378">Hydrolase</keyword>
<dbReference type="Proteomes" id="UP000791440">
    <property type="component" value="Unassembled WGS sequence"/>
</dbReference>
<comment type="function">
    <text evidence="13">Involved in the digestion of the blood meal.</text>
</comment>
<evidence type="ECO:0000256" key="7">
    <source>
        <dbReference type="ARBA" id="ARBA00022723"/>
    </source>
</evidence>
<keyword evidence="12" id="KW-1015">Disulfide bond</keyword>
<comment type="subcellular location">
    <subcellularLocation>
        <location evidence="2">Secreted</location>
    </subcellularLocation>
</comment>
<evidence type="ECO:0000256" key="5">
    <source>
        <dbReference type="ARBA" id="ARBA00022645"/>
    </source>
</evidence>
<proteinExistence type="inferred from homology"/>
<evidence type="ECO:0000256" key="11">
    <source>
        <dbReference type="ARBA" id="ARBA00023049"/>
    </source>
</evidence>
<evidence type="ECO:0000256" key="3">
    <source>
        <dbReference type="ARBA" id="ARBA00005988"/>
    </source>
</evidence>
<evidence type="ECO:0000256" key="14">
    <source>
        <dbReference type="PROSITE-ProRule" id="PRU01379"/>
    </source>
</evidence>
<evidence type="ECO:0000259" key="17">
    <source>
        <dbReference type="PROSITE" id="PS52035"/>
    </source>
</evidence>
<keyword evidence="6" id="KW-0645">Protease</keyword>
<evidence type="ECO:0000256" key="12">
    <source>
        <dbReference type="ARBA" id="ARBA00023157"/>
    </source>
</evidence>
<accession>A0A921ZDC8</accession>
<evidence type="ECO:0000256" key="15">
    <source>
        <dbReference type="SAM" id="Phobius"/>
    </source>
</evidence>
<keyword evidence="8 16" id="KW-0732">Signal</keyword>
<name>A0A921ZDC8_MANSE</name>
<dbReference type="SUPFAM" id="SSF53187">
    <property type="entry name" value="Zn-dependent exopeptidases"/>
    <property type="match status" value="1"/>
</dbReference>
<dbReference type="InterPro" id="IPR036990">
    <property type="entry name" value="M14A-like_propep"/>
</dbReference>
<dbReference type="FunFam" id="3.40.630.10:FF:000040">
    <property type="entry name" value="zinc carboxypeptidase"/>
    <property type="match status" value="1"/>
</dbReference>
<evidence type="ECO:0000313" key="18">
    <source>
        <dbReference type="EMBL" id="KAG6454727.1"/>
    </source>
</evidence>
<keyword evidence="15" id="KW-0472">Membrane</keyword>
<feature type="domain" description="Peptidase M14" evidence="17">
    <location>
        <begin position="122"/>
        <end position="435"/>
    </location>
</feature>
<dbReference type="Pfam" id="PF00246">
    <property type="entry name" value="Peptidase_M14"/>
    <property type="match status" value="1"/>
</dbReference>
<evidence type="ECO:0000256" key="13">
    <source>
        <dbReference type="ARBA" id="ARBA00057299"/>
    </source>
</evidence>
<comment type="caution">
    <text evidence="18">The sequence shown here is derived from an EMBL/GenBank/DDBJ whole genome shotgun (WGS) entry which is preliminary data.</text>
</comment>
<protein>
    <recommendedName>
        <fullName evidence="17">Peptidase M14 domain-containing protein</fullName>
    </recommendedName>
</protein>
<evidence type="ECO:0000256" key="9">
    <source>
        <dbReference type="ARBA" id="ARBA00022801"/>
    </source>
</evidence>
<evidence type="ECO:0000256" key="1">
    <source>
        <dbReference type="ARBA" id="ARBA00001947"/>
    </source>
</evidence>
<evidence type="ECO:0000313" key="19">
    <source>
        <dbReference type="Proteomes" id="UP000791440"/>
    </source>
</evidence>
<dbReference type="SMART" id="SM00631">
    <property type="entry name" value="Zn_pept"/>
    <property type="match status" value="1"/>
</dbReference>
<dbReference type="Gene3D" id="3.40.630.10">
    <property type="entry name" value="Zn peptidases"/>
    <property type="match status" value="1"/>
</dbReference>
<sequence>MSKLSYLILFIGVATVSGLRSYDGYKVYQIEPKNENEVNVLTEVQDSGIGEFWEDYFDVDHKVRIMVSGDKQGVFLGKMKDANIEVVETISDVEKAVRNQMRPAIARNASNSEPFYGLTWDRYHNLATINAWLDRLVAAYPNIVSRVVMGYSVENREIRGIRINYKPNRNNNTNYIGIIEGTLHSREWICPATVTWIIKEFLTSTDPAVRAMAEDLDWHIFPVVNPDGYEYTFNTHRMWRKNRSPENFKSCAPYGEPDDMSHGVDLNRNFDFAWLSVGASNNSCSITYAGPTAFSEPESRAIAQYVLNLNQQGRLIYYLAFHSYTQLIVIPYSNVRGHEVLQNRNYADMYEIAKRGADAVSRRFGTSYRVGVAADVLYPMSGSSFDWVKLVTDIPVSYLVELRDMGEYGFLLPPEQIIPNNLEIMDGIIEMDRTTRILGYYSAGVANVLSVVLLAFSGLVCLLF</sequence>
<dbReference type="Pfam" id="PF02244">
    <property type="entry name" value="Propep_M14"/>
    <property type="match status" value="1"/>
</dbReference>
<dbReference type="GO" id="GO:0004181">
    <property type="term" value="F:metallocarboxypeptidase activity"/>
    <property type="evidence" value="ECO:0007669"/>
    <property type="project" value="InterPro"/>
</dbReference>